<dbReference type="EMBL" id="JAIZAY010000004">
    <property type="protein sequence ID" value="KAJ8042813.1"/>
    <property type="molecule type" value="Genomic_DNA"/>
</dbReference>
<keyword evidence="4" id="KW-0808">Transferase</keyword>
<comment type="function">
    <text evidence="9">Acts as a modulator of macrophage activation through control of glucose metabolism.</text>
</comment>
<dbReference type="FunFam" id="3.30.420.40:FF:000111">
    <property type="entry name" value="Sedoheptulokinase"/>
    <property type="match status" value="1"/>
</dbReference>
<dbReference type="Proteomes" id="UP001152320">
    <property type="component" value="Chromosome 4"/>
</dbReference>
<keyword evidence="7" id="KW-0067">ATP-binding</keyword>
<evidence type="ECO:0000256" key="11">
    <source>
        <dbReference type="ARBA" id="ARBA00069425"/>
    </source>
</evidence>
<dbReference type="AlphaFoldDB" id="A0A9Q1CBV8"/>
<dbReference type="Pfam" id="PF00370">
    <property type="entry name" value="FGGY_N"/>
    <property type="match status" value="1"/>
</dbReference>
<dbReference type="SUPFAM" id="SSF53067">
    <property type="entry name" value="Actin-like ATPase domain"/>
    <property type="match status" value="2"/>
</dbReference>
<dbReference type="GO" id="GO:0005829">
    <property type="term" value="C:cytosol"/>
    <property type="evidence" value="ECO:0007669"/>
    <property type="project" value="TreeGrafter"/>
</dbReference>
<dbReference type="EC" id="2.7.1.14" evidence="10"/>
<dbReference type="PANTHER" id="PTHR10196">
    <property type="entry name" value="SUGAR KINASE"/>
    <property type="match status" value="1"/>
</dbReference>
<evidence type="ECO:0000256" key="3">
    <source>
        <dbReference type="ARBA" id="ARBA00022490"/>
    </source>
</evidence>
<evidence type="ECO:0000256" key="7">
    <source>
        <dbReference type="ARBA" id="ARBA00022840"/>
    </source>
</evidence>
<sequence length="465" mass="51024">MASSGGDLCLGIDIGTTSVKLSLIGQDDTQAHEQILKSSDSVMPSISAPKSGSEQNIWLLFQTIQESVNKLDALKLKRVTKIAVTGQMHGCVLWKAKSVRITEGKLTVSSNDVSPLFNWQDGRCSSDFLATLPKPKSHLRIATGHGCATLFWWSRNYPGYLEQFDYAGTVMDLFVSALCGQDEPVMSVQNAASWGYFDCESSTWNKEILSEAGFPIRFLPKVKESGSLAGSLQSFWLDLQSGTKVSVAMGDLACSVYSVLQTPTDAAMNVGTSAQLVRGMPDGFVPPMDSHTSPVEYFPYFDNRYLAVAAALNGGNALSTFVDMLMQWFSPLSTGVIPTKDEVYKKLTNLANKAETDLVVDPVFLGERHRQDDRASIFNIRPDNADLGGLFRAFCRGIIQNMASMMPREELKSGSVQRIVGCGSALNRNPVLKEELERCFELPVMYREDCDACFGAALYALRADW</sequence>
<evidence type="ECO:0000313" key="15">
    <source>
        <dbReference type="Proteomes" id="UP001152320"/>
    </source>
</evidence>
<evidence type="ECO:0000259" key="13">
    <source>
        <dbReference type="Pfam" id="PF00370"/>
    </source>
</evidence>
<dbReference type="CDD" id="cd07777">
    <property type="entry name" value="ASKHA_NBD_FGGY_SHK"/>
    <property type="match status" value="1"/>
</dbReference>
<accession>A0A9Q1CBV8</accession>
<dbReference type="GO" id="GO:0071222">
    <property type="term" value="P:cellular response to lipopolysaccharide"/>
    <property type="evidence" value="ECO:0007669"/>
    <property type="project" value="TreeGrafter"/>
</dbReference>
<feature type="domain" description="Carbohydrate kinase FGGY N-terminal" evidence="13">
    <location>
        <begin position="9"/>
        <end position="251"/>
    </location>
</feature>
<reference evidence="14" key="1">
    <citation type="submission" date="2021-10" db="EMBL/GenBank/DDBJ databases">
        <title>Tropical sea cucumber genome reveals ecological adaptation and Cuvierian tubules defense mechanism.</title>
        <authorList>
            <person name="Chen T."/>
        </authorList>
    </citation>
    <scope>NUCLEOTIDE SEQUENCE</scope>
    <source>
        <strain evidence="14">Nanhai2018</strain>
        <tissue evidence="14">Muscle</tissue>
    </source>
</reference>
<dbReference type="Gene3D" id="3.30.420.40">
    <property type="match status" value="2"/>
</dbReference>
<keyword evidence="15" id="KW-1185">Reference proteome</keyword>
<name>A0A9Q1CBV8_HOLLE</name>
<comment type="subcellular location">
    <subcellularLocation>
        <location evidence="1">Cytoplasm</location>
    </subcellularLocation>
</comment>
<comment type="catalytic activity">
    <reaction evidence="8">
        <text>sedoheptulose + ATP = D-sedoheptulose 7-phosphate + ADP + H(+)</text>
        <dbReference type="Rhea" id="RHEA:23844"/>
        <dbReference type="ChEBI" id="CHEBI:15378"/>
        <dbReference type="ChEBI" id="CHEBI:16802"/>
        <dbReference type="ChEBI" id="CHEBI:30616"/>
        <dbReference type="ChEBI" id="CHEBI:57483"/>
        <dbReference type="ChEBI" id="CHEBI:456216"/>
        <dbReference type="EC" id="2.7.1.14"/>
    </reaction>
</comment>
<comment type="caution">
    <text evidence="14">The sequence shown here is derived from an EMBL/GenBank/DDBJ whole genome shotgun (WGS) entry which is preliminary data.</text>
</comment>
<gene>
    <name evidence="14" type="ORF">HOLleu_09670</name>
</gene>
<dbReference type="InterPro" id="IPR043129">
    <property type="entry name" value="ATPase_NBD"/>
</dbReference>
<organism evidence="14 15">
    <name type="scientific">Holothuria leucospilota</name>
    <name type="common">Black long sea cucumber</name>
    <name type="synonym">Mertensiothuria leucospilota</name>
    <dbReference type="NCBI Taxonomy" id="206669"/>
    <lineage>
        <taxon>Eukaryota</taxon>
        <taxon>Metazoa</taxon>
        <taxon>Echinodermata</taxon>
        <taxon>Eleutherozoa</taxon>
        <taxon>Echinozoa</taxon>
        <taxon>Holothuroidea</taxon>
        <taxon>Aspidochirotacea</taxon>
        <taxon>Aspidochirotida</taxon>
        <taxon>Holothuriidae</taxon>
        <taxon>Holothuria</taxon>
    </lineage>
</organism>
<dbReference type="InterPro" id="IPR018484">
    <property type="entry name" value="FGGY_N"/>
</dbReference>
<dbReference type="GO" id="GO:0046496">
    <property type="term" value="P:nicotinamide nucleotide metabolic process"/>
    <property type="evidence" value="ECO:0007669"/>
    <property type="project" value="UniProtKB-ARBA"/>
</dbReference>
<evidence type="ECO:0000256" key="8">
    <source>
        <dbReference type="ARBA" id="ARBA00052736"/>
    </source>
</evidence>
<dbReference type="GO" id="GO:0005524">
    <property type="term" value="F:ATP binding"/>
    <property type="evidence" value="ECO:0007669"/>
    <property type="project" value="UniProtKB-KW"/>
</dbReference>
<proteinExistence type="inferred from homology"/>
<keyword evidence="3" id="KW-0963">Cytoplasm</keyword>
<protein>
    <recommendedName>
        <fullName evidence="11">Sedoheptulokinase</fullName>
        <ecNumber evidence="10">2.7.1.14</ecNumber>
    </recommendedName>
    <alternativeName>
        <fullName evidence="12">Carbohydrate kinase-like protein</fullName>
    </alternativeName>
</protein>
<evidence type="ECO:0000256" key="6">
    <source>
        <dbReference type="ARBA" id="ARBA00022777"/>
    </source>
</evidence>
<dbReference type="GO" id="GO:1901135">
    <property type="term" value="P:carbohydrate derivative metabolic process"/>
    <property type="evidence" value="ECO:0007669"/>
    <property type="project" value="UniProtKB-ARBA"/>
</dbReference>
<dbReference type="GO" id="GO:0050277">
    <property type="term" value="F:sedoheptulokinase activity"/>
    <property type="evidence" value="ECO:0007669"/>
    <property type="project" value="UniProtKB-EC"/>
</dbReference>
<dbReference type="FunFam" id="3.30.420.40:FF:000132">
    <property type="entry name" value="Sedoheptulokinase"/>
    <property type="match status" value="1"/>
</dbReference>
<dbReference type="PANTHER" id="PTHR10196:SF67">
    <property type="entry name" value="SEDOHEPTULOKINASE"/>
    <property type="match status" value="1"/>
</dbReference>
<dbReference type="GO" id="GO:0006071">
    <property type="term" value="P:glycerol metabolic process"/>
    <property type="evidence" value="ECO:0007669"/>
    <property type="project" value="TreeGrafter"/>
</dbReference>
<comment type="similarity">
    <text evidence="2">Belongs to the FGGY kinase family.</text>
</comment>
<dbReference type="GO" id="GO:0006091">
    <property type="term" value="P:generation of precursor metabolites and energy"/>
    <property type="evidence" value="ECO:0007669"/>
    <property type="project" value="UniProtKB-ARBA"/>
</dbReference>
<keyword evidence="5" id="KW-0547">Nucleotide-binding</keyword>
<evidence type="ECO:0000256" key="9">
    <source>
        <dbReference type="ARBA" id="ARBA00057196"/>
    </source>
</evidence>
<evidence type="ECO:0000256" key="1">
    <source>
        <dbReference type="ARBA" id="ARBA00004496"/>
    </source>
</evidence>
<keyword evidence="6" id="KW-0418">Kinase</keyword>
<dbReference type="GO" id="GO:0006163">
    <property type="term" value="P:purine nucleotide metabolic process"/>
    <property type="evidence" value="ECO:0007669"/>
    <property type="project" value="UniProtKB-ARBA"/>
</dbReference>
<evidence type="ECO:0000256" key="2">
    <source>
        <dbReference type="ARBA" id="ARBA00009156"/>
    </source>
</evidence>
<evidence type="ECO:0000256" key="12">
    <source>
        <dbReference type="ARBA" id="ARBA00076706"/>
    </source>
</evidence>
<evidence type="ECO:0000256" key="5">
    <source>
        <dbReference type="ARBA" id="ARBA00022741"/>
    </source>
</evidence>
<evidence type="ECO:0000313" key="14">
    <source>
        <dbReference type="EMBL" id="KAJ8042813.1"/>
    </source>
</evidence>
<evidence type="ECO:0000256" key="4">
    <source>
        <dbReference type="ARBA" id="ARBA00022679"/>
    </source>
</evidence>
<evidence type="ECO:0000256" key="10">
    <source>
        <dbReference type="ARBA" id="ARBA00066341"/>
    </source>
</evidence>
<dbReference type="OrthoDB" id="10264182at2759"/>